<keyword evidence="4" id="KW-1185">Reference proteome</keyword>
<feature type="transmembrane region" description="Helical" evidence="1">
    <location>
        <begin position="179"/>
        <end position="201"/>
    </location>
</feature>
<dbReference type="RefSeq" id="WP_209213579.1">
    <property type="nucleotide sequence ID" value="NZ_JAFFZM010000019.1"/>
</dbReference>
<feature type="transmembrane region" description="Helical" evidence="1">
    <location>
        <begin position="270"/>
        <end position="293"/>
    </location>
</feature>
<evidence type="ECO:0000256" key="1">
    <source>
        <dbReference type="SAM" id="Phobius"/>
    </source>
</evidence>
<dbReference type="GeneID" id="96262384"/>
<keyword evidence="1" id="KW-0472">Membrane</keyword>
<comment type="caution">
    <text evidence="3">The sequence shown here is derived from an EMBL/GenBank/DDBJ whole genome shotgun (WGS) entry which is preliminary data.</text>
</comment>
<name>A0ABS3Y2Y8_9ACTN</name>
<proteinExistence type="predicted"/>
<feature type="domain" description="DUF1206" evidence="2">
    <location>
        <begin position="45"/>
        <end position="116"/>
    </location>
</feature>
<reference evidence="3 4" key="1">
    <citation type="submission" date="2021-02" db="EMBL/GenBank/DDBJ databases">
        <title>Streptomyces spirodelae sp. nov., isolated from duckweed.</title>
        <authorList>
            <person name="Saimee Y."/>
            <person name="Duangmal K."/>
        </authorList>
    </citation>
    <scope>NUCLEOTIDE SEQUENCE [LARGE SCALE GENOMIC DNA]</scope>
    <source>
        <strain evidence="3 4">DSM 42105</strain>
    </source>
</reference>
<sequence length="298" mass="31260">MDATVPRGRKRGGESRVRWAVPGRARASDRARATARPVLNGAARAGFLGRGFSYLLVGALAVQVAFADGQRGGGQADRGGALREVAGRPFGAFMLWALGLALAGMALWRLSEAVWGAAEPGGHKPRKRLASGARGLFYVGVAYSVLAFAAGDKGSGSGASDRRSRDVTAELLGLPAGQWVVGVGAGAVVVAGLVMACRAALRKYHDQLRMGRLSERQRKFVDVTGVLGGLARGLVFATVGAFLARAALTYDPERAKGLDDTLRSFTRTPAGPWLLVAVAAGLLLFGLFSFAVARWRRT</sequence>
<feature type="transmembrane region" description="Helical" evidence="1">
    <location>
        <begin position="86"/>
        <end position="108"/>
    </location>
</feature>
<feature type="transmembrane region" description="Helical" evidence="1">
    <location>
        <begin position="221"/>
        <end position="250"/>
    </location>
</feature>
<accession>A0ABS3Y2Y8</accession>
<feature type="transmembrane region" description="Helical" evidence="1">
    <location>
        <begin position="129"/>
        <end position="150"/>
    </location>
</feature>
<organism evidence="3 4">
    <name type="scientific">Streptomyces smyrnaeus</name>
    <dbReference type="NCBI Taxonomy" id="1387713"/>
    <lineage>
        <taxon>Bacteria</taxon>
        <taxon>Bacillati</taxon>
        <taxon>Actinomycetota</taxon>
        <taxon>Actinomycetes</taxon>
        <taxon>Kitasatosporales</taxon>
        <taxon>Streptomycetaceae</taxon>
        <taxon>Streptomyces</taxon>
    </lineage>
</organism>
<gene>
    <name evidence="3" type="ORF">JW613_27550</name>
</gene>
<keyword evidence="1" id="KW-1133">Transmembrane helix</keyword>
<dbReference type="EMBL" id="JAFFZM010000019">
    <property type="protein sequence ID" value="MBO8202022.1"/>
    <property type="molecule type" value="Genomic_DNA"/>
</dbReference>
<dbReference type="Pfam" id="PF06724">
    <property type="entry name" value="DUF1206"/>
    <property type="match status" value="3"/>
</dbReference>
<feature type="transmembrane region" description="Helical" evidence="1">
    <location>
        <begin position="47"/>
        <end position="66"/>
    </location>
</feature>
<dbReference type="InterPro" id="IPR009597">
    <property type="entry name" value="DUF1206"/>
</dbReference>
<dbReference type="Proteomes" id="UP000721954">
    <property type="component" value="Unassembled WGS sequence"/>
</dbReference>
<evidence type="ECO:0000313" key="4">
    <source>
        <dbReference type="Proteomes" id="UP000721954"/>
    </source>
</evidence>
<feature type="domain" description="DUF1206" evidence="2">
    <location>
        <begin position="227"/>
        <end position="296"/>
    </location>
</feature>
<protein>
    <submittedName>
        <fullName evidence="3">DUF1206 domain-containing protein</fullName>
    </submittedName>
</protein>
<keyword evidence="1" id="KW-0812">Transmembrane</keyword>
<evidence type="ECO:0000313" key="3">
    <source>
        <dbReference type="EMBL" id="MBO8202022.1"/>
    </source>
</evidence>
<feature type="domain" description="DUF1206" evidence="2">
    <location>
        <begin position="132"/>
        <end position="201"/>
    </location>
</feature>
<evidence type="ECO:0000259" key="2">
    <source>
        <dbReference type="Pfam" id="PF06724"/>
    </source>
</evidence>